<protein>
    <submittedName>
        <fullName evidence="2">Uncharacterized protein</fullName>
    </submittedName>
</protein>
<dbReference type="InParanoid" id="K3YXF5"/>
<keyword evidence="3" id="KW-1185">Reference proteome</keyword>
<reference evidence="3" key="1">
    <citation type="journal article" date="2012" name="Nat. Biotechnol.">
        <title>Reference genome sequence of the model plant Setaria.</title>
        <authorList>
            <person name="Bennetzen J.L."/>
            <person name="Schmutz J."/>
            <person name="Wang H."/>
            <person name="Percifield R."/>
            <person name="Hawkins J."/>
            <person name="Pontaroli A.C."/>
            <person name="Estep M."/>
            <person name="Feng L."/>
            <person name="Vaughn J.N."/>
            <person name="Grimwood J."/>
            <person name="Jenkins J."/>
            <person name="Barry K."/>
            <person name="Lindquist E."/>
            <person name="Hellsten U."/>
            <person name="Deshpande S."/>
            <person name="Wang X."/>
            <person name="Wu X."/>
            <person name="Mitros T."/>
            <person name="Triplett J."/>
            <person name="Yang X."/>
            <person name="Ye C.Y."/>
            <person name="Mauro-Herrera M."/>
            <person name="Wang L."/>
            <person name="Li P."/>
            <person name="Sharma M."/>
            <person name="Sharma R."/>
            <person name="Ronald P.C."/>
            <person name="Panaud O."/>
            <person name="Kellogg E.A."/>
            <person name="Brutnell T.P."/>
            <person name="Doust A.N."/>
            <person name="Tuskan G.A."/>
            <person name="Rokhsar D."/>
            <person name="Devos K.M."/>
        </authorList>
    </citation>
    <scope>NUCLEOTIDE SEQUENCE [LARGE SCALE GENOMIC DNA]</scope>
    <source>
        <strain evidence="3">cv. Yugu1</strain>
    </source>
</reference>
<dbReference type="Gramene" id="KQL28927">
    <property type="protein sequence ID" value="KQL28927"/>
    <property type="gene ID" value="SETIT_018951mg"/>
</dbReference>
<organism evidence="2 3">
    <name type="scientific">Setaria italica</name>
    <name type="common">Foxtail millet</name>
    <name type="synonym">Panicum italicum</name>
    <dbReference type="NCBI Taxonomy" id="4555"/>
    <lineage>
        <taxon>Eukaryota</taxon>
        <taxon>Viridiplantae</taxon>
        <taxon>Streptophyta</taxon>
        <taxon>Embryophyta</taxon>
        <taxon>Tracheophyta</taxon>
        <taxon>Spermatophyta</taxon>
        <taxon>Magnoliopsida</taxon>
        <taxon>Liliopsida</taxon>
        <taxon>Poales</taxon>
        <taxon>Poaceae</taxon>
        <taxon>PACMAD clade</taxon>
        <taxon>Panicoideae</taxon>
        <taxon>Panicodae</taxon>
        <taxon>Paniceae</taxon>
        <taxon>Cenchrinae</taxon>
        <taxon>Setaria</taxon>
    </lineage>
</organism>
<accession>K3YXF5</accession>
<name>K3YXF5_SETIT</name>
<feature type="compositionally biased region" description="Polar residues" evidence="1">
    <location>
        <begin position="44"/>
        <end position="54"/>
    </location>
</feature>
<proteinExistence type="predicted"/>
<evidence type="ECO:0000256" key="1">
    <source>
        <dbReference type="SAM" id="MobiDB-lite"/>
    </source>
</evidence>
<dbReference type="HOGENOM" id="CLU_2798760_0_0_1"/>
<reference evidence="2" key="2">
    <citation type="submission" date="2018-08" db="UniProtKB">
        <authorList>
            <consortium name="EnsemblPlants"/>
        </authorList>
    </citation>
    <scope>IDENTIFICATION</scope>
    <source>
        <strain evidence="2">Yugu1</strain>
    </source>
</reference>
<dbReference type="EnsemblPlants" id="KQL28927">
    <property type="protein sequence ID" value="KQL28927"/>
    <property type="gene ID" value="SETIT_018951mg"/>
</dbReference>
<dbReference type="EMBL" id="AGNK02000140">
    <property type="status" value="NOT_ANNOTATED_CDS"/>
    <property type="molecule type" value="Genomic_DNA"/>
</dbReference>
<dbReference type="AlphaFoldDB" id="K3YXF5"/>
<evidence type="ECO:0000313" key="2">
    <source>
        <dbReference type="EnsemblPlants" id="KQL28927"/>
    </source>
</evidence>
<sequence>MACIGVGGLGQWPSNVVAETTLIGLPPIITIQLFTLNPPPTYFQKSPSSMTADNLPSPRGSGDCHAGA</sequence>
<evidence type="ECO:0000313" key="3">
    <source>
        <dbReference type="Proteomes" id="UP000004995"/>
    </source>
</evidence>
<dbReference type="Proteomes" id="UP000004995">
    <property type="component" value="Unassembled WGS sequence"/>
</dbReference>
<feature type="region of interest" description="Disordered" evidence="1">
    <location>
        <begin position="44"/>
        <end position="68"/>
    </location>
</feature>